<keyword evidence="3" id="KW-1185">Reference proteome</keyword>
<feature type="transmembrane region" description="Helical" evidence="1">
    <location>
        <begin position="7"/>
        <end position="29"/>
    </location>
</feature>
<keyword evidence="1" id="KW-0472">Membrane</keyword>
<dbReference type="RefSeq" id="WP_013930822.1">
    <property type="nucleotide sequence ID" value="NC_015703.1"/>
</dbReference>
<dbReference type="AlphaFoldDB" id="A0A7U4E8L3"/>
<reference evidence="2 3" key="2">
    <citation type="journal article" date="2012" name="Stand. Genomic Sci.">
        <title>Complete genome sequence of the aquatic bacterium Runella slithyformis type strain (LSU 4(T)).</title>
        <authorList>
            <person name="Copeland A."/>
            <person name="Zhang X."/>
            <person name="Misra M."/>
            <person name="Lapidus A."/>
            <person name="Nolan M."/>
            <person name="Lucas S."/>
            <person name="Deshpande S."/>
            <person name="Cheng J.F."/>
            <person name="Tapia R."/>
            <person name="Goodwin L.A."/>
            <person name="Pitluck S."/>
            <person name="Liolios K."/>
            <person name="Pagani I."/>
            <person name="Ivanova N."/>
            <person name="Mikhailova N."/>
            <person name="Pati A."/>
            <person name="Chen A."/>
            <person name="Palaniappan K."/>
            <person name="Land M."/>
            <person name="Hauser L."/>
            <person name="Pan C."/>
            <person name="Jeffries C.D."/>
            <person name="Detter J.C."/>
            <person name="Brambilla E.M."/>
            <person name="Rohde M."/>
            <person name="Djao O.D."/>
            <person name="Goker M."/>
            <person name="Sikorski J."/>
            <person name="Tindall B.J."/>
            <person name="Woyke T."/>
            <person name="Bristow J."/>
            <person name="Eisen J.A."/>
            <person name="Markowitz V."/>
            <person name="Hugenholtz P."/>
            <person name="Kyrpides N.C."/>
            <person name="Klenk H.P."/>
            <person name="Mavromatis K."/>
        </authorList>
    </citation>
    <scope>NUCLEOTIDE SEQUENCE [LARGE SCALE GENOMIC DNA]</scope>
    <source>
        <strain evidence="3">ATCC 29530 / DSM 19594 / LMG 11500 / NCIMB 11436 / LSU 4</strain>
    </source>
</reference>
<name>A0A7U4E8L3_RUNSL</name>
<evidence type="ECO:0000313" key="2">
    <source>
        <dbReference type="EMBL" id="AEI51549.1"/>
    </source>
</evidence>
<sequence length="144" mass="16523">MKISWGTGIWVLYGSFVLMMVTMVGMSVVQKIDLVTDDYYAEEIKYQGKIDKVRNAGQLAAPLAWEVTPTEIKVNYPSALKNISGFIYFYCPSDNRKDFKLPIKTDLQLIQRIPTQNIPSGRYRIQFDWQANGTGYWNEGIINI</sequence>
<evidence type="ECO:0008006" key="4">
    <source>
        <dbReference type="Google" id="ProtNLM"/>
    </source>
</evidence>
<gene>
    <name evidence="2" type="ordered locus">Runsl_5250</name>
</gene>
<evidence type="ECO:0000313" key="3">
    <source>
        <dbReference type="Proteomes" id="UP000000493"/>
    </source>
</evidence>
<accession>A0A7U4E8L3</accession>
<evidence type="ECO:0000256" key="1">
    <source>
        <dbReference type="SAM" id="Phobius"/>
    </source>
</evidence>
<reference evidence="3" key="1">
    <citation type="submission" date="2011-06" db="EMBL/GenBank/DDBJ databases">
        <title>The complete genome of chromosome of Runella slithyformis DSM 19594.</title>
        <authorList>
            <consortium name="US DOE Joint Genome Institute (JGI-PGF)"/>
            <person name="Lucas S."/>
            <person name="Han J."/>
            <person name="Lapidus A."/>
            <person name="Bruce D."/>
            <person name="Goodwin L."/>
            <person name="Pitluck S."/>
            <person name="Peters L."/>
            <person name="Kyrpides N."/>
            <person name="Mavromatis K."/>
            <person name="Ivanova N."/>
            <person name="Ovchinnikova G."/>
            <person name="Zhang X."/>
            <person name="Misra M."/>
            <person name="Detter J.C."/>
            <person name="Tapia R."/>
            <person name="Han C."/>
            <person name="Land M."/>
            <person name="Hauser L."/>
            <person name="Markowitz V."/>
            <person name="Cheng J.-F."/>
            <person name="Hugenholtz P."/>
            <person name="Woyke T."/>
            <person name="Wu D."/>
            <person name="Tindall B."/>
            <person name="Faehrich R."/>
            <person name="Brambilla E."/>
            <person name="Klenk H.-P."/>
            <person name="Eisen J.A."/>
        </authorList>
    </citation>
    <scope>NUCLEOTIDE SEQUENCE [LARGE SCALE GENOMIC DNA]</scope>
    <source>
        <strain evidence="3">ATCC 29530 / DSM 19594 / LMG 11500 / NCIMB 11436 / LSU 4</strain>
    </source>
</reference>
<organism evidence="2 3">
    <name type="scientific">Runella slithyformis (strain ATCC 29530 / DSM 19594 / LMG 11500 / NCIMB 11436 / LSU 4)</name>
    <dbReference type="NCBI Taxonomy" id="761193"/>
    <lineage>
        <taxon>Bacteria</taxon>
        <taxon>Pseudomonadati</taxon>
        <taxon>Bacteroidota</taxon>
        <taxon>Cytophagia</taxon>
        <taxon>Cytophagales</taxon>
        <taxon>Spirosomataceae</taxon>
        <taxon>Runella</taxon>
    </lineage>
</organism>
<keyword evidence="1" id="KW-1133">Transmembrane helix</keyword>
<dbReference type="KEGG" id="rsi:Runsl_5250"/>
<dbReference type="InterPro" id="IPR008620">
    <property type="entry name" value="FixH"/>
</dbReference>
<keyword evidence="1" id="KW-0812">Transmembrane</keyword>
<proteinExistence type="predicted"/>
<protein>
    <recommendedName>
        <fullName evidence="4">Nitrogen fixation protein FixH</fullName>
    </recommendedName>
</protein>
<dbReference type="Proteomes" id="UP000000493">
    <property type="component" value="Chromosome"/>
</dbReference>
<dbReference type="Pfam" id="PF05751">
    <property type="entry name" value="FixH"/>
    <property type="match status" value="1"/>
</dbReference>
<dbReference type="EMBL" id="CP002859">
    <property type="protein sequence ID" value="AEI51549.1"/>
    <property type="molecule type" value="Genomic_DNA"/>
</dbReference>